<keyword evidence="5" id="KW-1185">Reference proteome</keyword>
<evidence type="ECO:0000256" key="1">
    <source>
        <dbReference type="ARBA" id="ARBA00022679"/>
    </source>
</evidence>
<dbReference type="Proteomes" id="UP000630936">
    <property type="component" value="Unassembled WGS sequence"/>
</dbReference>
<evidence type="ECO:0000256" key="2">
    <source>
        <dbReference type="ARBA" id="ARBA00023315"/>
    </source>
</evidence>
<dbReference type="PROSITE" id="PS51186">
    <property type="entry name" value="GNAT"/>
    <property type="match status" value="1"/>
</dbReference>
<dbReference type="PANTHER" id="PTHR43877">
    <property type="entry name" value="AMINOALKYLPHOSPHONATE N-ACETYLTRANSFERASE-RELATED-RELATED"/>
    <property type="match status" value="1"/>
</dbReference>
<accession>A0A918UK03</accession>
<comment type="caution">
    <text evidence="4">The sequence shown here is derived from an EMBL/GenBank/DDBJ whole genome shotgun (WGS) entry which is preliminary data.</text>
</comment>
<gene>
    <name evidence="4" type="ORF">GCM10010387_07200</name>
</gene>
<sequence length="168" mass="18250">MTTADIDAVSALRVAGWQSAYAGIVPQPYLDAMTAEADALRRRERLALPRPRTTDLVAVADGDTDGTPVGWACLGPSRDEAARPDTAELYALYTRPDLIGTGIGRALLTAAHTLARTQHFTSITLWVLDANHPARLFYERAGYRPDGATQDDVYADTTLTELRYTSAL</sequence>
<dbReference type="Pfam" id="PF00583">
    <property type="entry name" value="Acetyltransf_1"/>
    <property type="match status" value="1"/>
</dbReference>
<dbReference type="AlphaFoldDB" id="A0A918UK03"/>
<dbReference type="EMBL" id="BMWG01000001">
    <property type="protein sequence ID" value="GGZ17118.1"/>
    <property type="molecule type" value="Genomic_DNA"/>
</dbReference>
<name>A0A918UK03_9ACTN</name>
<evidence type="ECO:0000259" key="3">
    <source>
        <dbReference type="PROSITE" id="PS51186"/>
    </source>
</evidence>
<keyword evidence="2" id="KW-0012">Acyltransferase</keyword>
<dbReference type="InterPro" id="IPR050832">
    <property type="entry name" value="Bact_Acetyltransf"/>
</dbReference>
<dbReference type="Gene3D" id="3.40.630.30">
    <property type="match status" value="1"/>
</dbReference>
<evidence type="ECO:0000313" key="5">
    <source>
        <dbReference type="Proteomes" id="UP000630936"/>
    </source>
</evidence>
<reference evidence="4" key="1">
    <citation type="journal article" date="2014" name="Int. J. Syst. Evol. Microbiol.">
        <title>Complete genome sequence of Corynebacterium casei LMG S-19264T (=DSM 44701T), isolated from a smear-ripened cheese.</title>
        <authorList>
            <consortium name="US DOE Joint Genome Institute (JGI-PGF)"/>
            <person name="Walter F."/>
            <person name="Albersmeier A."/>
            <person name="Kalinowski J."/>
            <person name="Ruckert C."/>
        </authorList>
    </citation>
    <scope>NUCLEOTIDE SEQUENCE</scope>
    <source>
        <strain evidence="4">JCM 4988</strain>
    </source>
</reference>
<feature type="domain" description="N-acetyltransferase" evidence="3">
    <location>
        <begin position="1"/>
        <end position="168"/>
    </location>
</feature>
<dbReference type="InterPro" id="IPR000182">
    <property type="entry name" value="GNAT_dom"/>
</dbReference>
<dbReference type="SUPFAM" id="SSF55729">
    <property type="entry name" value="Acyl-CoA N-acyltransferases (Nat)"/>
    <property type="match status" value="1"/>
</dbReference>
<evidence type="ECO:0000313" key="4">
    <source>
        <dbReference type="EMBL" id="GGZ17118.1"/>
    </source>
</evidence>
<organism evidence="4 5">
    <name type="scientific">Streptomyces inusitatus</name>
    <dbReference type="NCBI Taxonomy" id="68221"/>
    <lineage>
        <taxon>Bacteria</taxon>
        <taxon>Bacillati</taxon>
        <taxon>Actinomycetota</taxon>
        <taxon>Actinomycetes</taxon>
        <taxon>Kitasatosporales</taxon>
        <taxon>Streptomycetaceae</taxon>
        <taxon>Streptomyces</taxon>
    </lineage>
</organism>
<dbReference type="InterPro" id="IPR016181">
    <property type="entry name" value="Acyl_CoA_acyltransferase"/>
</dbReference>
<dbReference type="CDD" id="cd04301">
    <property type="entry name" value="NAT_SF"/>
    <property type="match status" value="1"/>
</dbReference>
<protein>
    <submittedName>
        <fullName evidence="4">N-acetyltransferase</fullName>
    </submittedName>
</protein>
<proteinExistence type="predicted"/>
<keyword evidence="1" id="KW-0808">Transferase</keyword>
<reference evidence="4" key="2">
    <citation type="submission" date="2020-09" db="EMBL/GenBank/DDBJ databases">
        <authorList>
            <person name="Sun Q."/>
            <person name="Ohkuma M."/>
        </authorList>
    </citation>
    <scope>NUCLEOTIDE SEQUENCE</scope>
    <source>
        <strain evidence="4">JCM 4988</strain>
    </source>
</reference>
<dbReference type="GO" id="GO:0016747">
    <property type="term" value="F:acyltransferase activity, transferring groups other than amino-acyl groups"/>
    <property type="evidence" value="ECO:0007669"/>
    <property type="project" value="InterPro"/>
</dbReference>